<evidence type="ECO:0000313" key="3">
    <source>
        <dbReference type="EMBL" id="KAG9237952.1"/>
    </source>
</evidence>
<feature type="signal peptide" evidence="1">
    <location>
        <begin position="1"/>
        <end position="17"/>
    </location>
</feature>
<proteinExistence type="predicted"/>
<dbReference type="Proteomes" id="UP000824998">
    <property type="component" value="Unassembled WGS sequence"/>
</dbReference>
<keyword evidence="1" id="KW-0732">Signal</keyword>
<dbReference type="EMBL" id="MU251378">
    <property type="protein sequence ID" value="KAG9237952.1"/>
    <property type="molecule type" value="Genomic_DNA"/>
</dbReference>
<organism evidence="3 4">
    <name type="scientific">Amylocarpus encephaloides</name>
    <dbReference type="NCBI Taxonomy" id="45428"/>
    <lineage>
        <taxon>Eukaryota</taxon>
        <taxon>Fungi</taxon>
        <taxon>Dikarya</taxon>
        <taxon>Ascomycota</taxon>
        <taxon>Pezizomycotina</taxon>
        <taxon>Leotiomycetes</taxon>
        <taxon>Helotiales</taxon>
        <taxon>Helotiales incertae sedis</taxon>
        <taxon>Amylocarpus</taxon>
    </lineage>
</organism>
<dbReference type="PROSITE" id="PS51257">
    <property type="entry name" value="PROKAR_LIPOPROTEIN"/>
    <property type="match status" value="1"/>
</dbReference>
<protein>
    <recommendedName>
        <fullName evidence="2">DUF8021 domain-containing protein</fullName>
    </recommendedName>
</protein>
<accession>A0A9P7YQR6</accession>
<evidence type="ECO:0000256" key="1">
    <source>
        <dbReference type="SAM" id="SignalP"/>
    </source>
</evidence>
<keyword evidence="4" id="KW-1185">Reference proteome</keyword>
<dbReference type="OrthoDB" id="3504677at2759"/>
<evidence type="ECO:0000259" key="2">
    <source>
        <dbReference type="Pfam" id="PF26061"/>
    </source>
</evidence>
<comment type="caution">
    <text evidence="3">The sequence shown here is derived from an EMBL/GenBank/DDBJ whole genome shotgun (WGS) entry which is preliminary data.</text>
</comment>
<sequence length="261" mass="27907">MLYRITALLALGTSASAACTRDSLHAATESLLAAFQAGTSTSIAALSVDAIYTENEKAGSITAGIFSKSLKIDHSRSSLDTTQCATYTEVIVTDKTHPYVIGTQMRFDSAGEKITKIETIVTDKGDWLFNAEGTLKYAKAEQSPTDLWGPIPEAKRDTRAVIQAAADAYLDLFNDKSIQVPWGTPCARLEGGSYTGSGKPTDSCNVGVPSGVKIGNRRYVIDETVGAVDVFCTFATSADTHEFRVDGGKLRFVHTMTNTGK</sequence>
<evidence type="ECO:0000313" key="4">
    <source>
        <dbReference type="Proteomes" id="UP000824998"/>
    </source>
</evidence>
<dbReference type="InterPro" id="IPR058334">
    <property type="entry name" value="DUF8021"/>
</dbReference>
<dbReference type="Pfam" id="PF26061">
    <property type="entry name" value="DUF8021"/>
    <property type="match status" value="1"/>
</dbReference>
<dbReference type="AlphaFoldDB" id="A0A9P7YQR6"/>
<reference evidence="3" key="1">
    <citation type="journal article" date="2021" name="IMA Fungus">
        <title>Genomic characterization of three marine fungi, including Emericellopsis atlantica sp. nov. with signatures of a generalist lifestyle and marine biomass degradation.</title>
        <authorList>
            <person name="Hagestad O.C."/>
            <person name="Hou L."/>
            <person name="Andersen J.H."/>
            <person name="Hansen E.H."/>
            <person name="Altermark B."/>
            <person name="Li C."/>
            <person name="Kuhnert E."/>
            <person name="Cox R.J."/>
            <person name="Crous P.W."/>
            <person name="Spatafora J.W."/>
            <person name="Lail K."/>
            <person name="Amirebrahimi M."/>
            <person name="Lipzen A."/>
            <person name="Pangilinan J."/>
            <person name="Andreopoulos W."/>
            <person name="Hayes R.D."/>
            <person name="Ng V."/>
            <person name="Grigoriev I.V."/>
            <person name="Jackson S.A."/>
            <person name="Sutton T.D.S."/>
            <person name="Dobson A.D.W."/>
            <person name="Rama T."/>
        </authorList>
    </citation>
    <scope>NUCLEOTIDE SEQUENCE</scope>
    <source>
        <strain evidence="3">TRa018bII</strain>
    </source>
</reference>
<name>A0A9P7YQR6_9HELO</name>
<gene>
    <name evidence="3" type="ORF">BJ875DRAFT_368926</name>
</gene>
<feature type="chain" id="PRO_5040323576" description="DUF8021 domain-containing protein" evidence="1">
    <location>
        <begin position="18"/>
        <end position="261"/>
    </location>
</feature>
<feature type="domain" description="DUF8021" evidence="2">
    <location>
        <begin position="155"/>
        <end position="257"/>
    </location>
</feature>